<comment type="caution">
    <text evidence="2">The sequence shown here is derived from an EMBL/GenBank/DDBJ whole genome shotgun (WGS) entry which is preliminary data.</text>
</comment>
<feature type="transmembrane region" description="Helical" evidence="1">
    <location>
        <begin position="59"/>
        <end position="82"/>
    </location>
</feature>
<feature type="transmembrane region" description="Helical" evidence="1">
    <location>
        <begin position="129"/>
        <end position="152"/>
    </location>
</feature>
<keyword evidence="1" id="KW-0472">Membrane</keyword>
<organism evidence="2 3">
    <name type="scientific">Actinocorallia herbida</name>
    <dbReference type="NCBI Taxonomy" id="58109"/>
    <lineage>
        <taxon>Bacteria</taxon>
        <taxon>Bacillati</taxon>
        <taxon>Actinomycetota</taxon>
        <taxon>Actinomycetes</taxon>
        <taxon>Streptosporangiales</taxon>
        <taxon>Thermomonosporaceae</taxon>
        <taxon>Actinocorallia</taxon>
    </lineage>
</organism>
<dbReference type="Proteomes" id="UP000272400">
    <property type="component" value="Unassembled WGS sequence"/>
</dbReference>
<dbReference type="InterPro" id="IPR009339">
    <property type="entry name" value="DUF998"/>
</dbReference>
<dbReference type="Pfam" id="PF06197">
    <property type="entry name" value="DUF998"/>
    <property type="match status" value="1"/>
</dbReference>
<feature type="transmembrane region" description="Helical" evidence="1">
    <location>
        <begin position="89"/>
        <end position="109"/>
    </location>
</feature>
<keyword evidence="1" id="KW-0812">Transmembrane</keyword>
<evidence type="ECO:0000313" key="3">
    <source>
        <dbReference type="Proteomes" id="UP000272400"/>
    </source>
</evidence>
<sequence>MDTTIDTACTAESRVTRSLLGYGVIAGPVYVTVSVAQGLTKEGFDFGRHAWSMLANGPYGWIQSANLLLTGLMAAAFAVGLARGGAGRGATVLVGLFAAGMAGAGLFPADPGFGFPAGTPDGPGAPTLNGALHLALSGAGLLCLAGAAAFPLARRFAPVASRVAGGALAVGFCCVAAGAGAVWANLAFTAAVVGIMGWMSALALHEYRR</sequence>
<keyword evidence="1" id="KW-1133">Transmembrane helix</keyword>
<feature type="transmembrane region" description="Helical" evidence="1">
    <location>
        <begin position="159"/>
        <end position="180"/>
    </location>
</feature>
<keyword evidence="3" id="KW-1185">Reference proteome</keyword>
<feature type="transmembrane region" description="Helical" evidence="1">
    <location>
        <begin position="186"/>
        <end position="204"/>
    </location>
</feature>
<dbReference type="OrthoDB" id="8159487at2"/>
<name>A0A3N1CQ20_9ACTN</name>
<dbReference type="AlphaFoldDB" id="A0A3N1CQ20"/>
<reference evidence="2 3" key="1">
    <citation type="submission" date="2018-11" db="EMBL/GenBank/DDBJ databases">
        <title>Sequencing the genomes of 1000 actinobacteria strains.</title>
        <authorList>
            <person name="Klenk H.-P."/>
        </authorList>
    </citation>
    <scope>NUCLEOTIDE SEQUENCE [LARGE SCALE GENOMIC DNA]</scope>
    <source>
        <strain evidence="2 3">DSM 44254</strain>
    </source>
</reference>
<proteinExistence type="predicted"/>
<dbReference type="EMBL" id="RJKE01000001">
    <property type="protein sequence ID" value="ROO83411.1"/>
    <property type="molecule type" value="Genomic_DNA"/>
</dbReference>
<feature type="transmembrane region" description="Helical" evidence="1">
    <location>
        <begin position="19"/>
        <end position="39"/>
    </location>
</feature>
<dbReference type="RefSeq" id="WP_123662566.1">
    <property type="nucleotide sequence ID" value="NZ_RJKE01000001.1"/>
</dbReference>
<protein>
    <submittedName>
        <fullName evidence="2">Uncharacterized protein DUF998</fullName>
    </submittedName>
</protein>
<evidence type="ECO:0000256" key="1">
    <source>
        <dbReference type="SAM" id="Phobius"/>
    </source>
</evidence>
<gene>
    <name evidence="2" type="ORF">EDD29_0914</name>
</gene>
<evidence type="ECO:0000313" key="2">
    <source>
        <dbReference type="EMBL" id="ROO83411.1"/>
    </source>
</evidence>
<accession>A0A3N1CQ20</accession>